<sequence length="89" mass="10751">MAEILTSKLDSIKKENKFNEIFMDAIINEIENTQPMYIKLFFRFLIDFILLMFVIFACFIRVFRRNYTIIFLTCVTIYVAYVFKLILLN</sequence>
<dbReference type="GO" id="GO:0055036">
    <property type="term" value="C:virion membrane"/>
    <property type="evidence" value="ECO:0007669"/>
    <property type="project" value="UniProtKB-SubCell"/>
</dbReference>
<evidence type="ECO:0000256" key="6">
    <source>
        <dbReference type="ARBA" id="ARBA00022989"/>
    </source>
</evidence>
<evidence type="ECO:0000256" key="7">
    <source>
        <dbReference type="ARBA" id="ARBA00023136"/>
    </source>
</evidence>
<reference evidence="10 11" key="1">
    <citation type="journal article" date="2017" name="Virus Genes">
        <title>Characterization of Eptesipoxvirus, a novel poxvirus from a microchiropteran bat.</title>
        <authorList>
            <person name="Tu S.L."/>
            <person name="Nakazawa Y."/>
            <person name="Gao J."/>
            <person name="Wilkins K."/>
            <person name="Gallardo-Romero N."/>
            <person name="Li Y."/>
            <person name="Emerson G.L."/>
            <person name="Carroll D.S."/>
            <person name="Upton C."/>
        </authorList>
    </citation>
    <scope>NUCLEOTIDE SEQUENCE [LARGE SCALE GENOMIC DNA]</scope>
    <source>
        <strain evidence="10 11">Washington</strain>
    </source>
</reference>
<dbReference type="EMBL" id="KY747497">
    <property type="protein sequence ID" value="ASK51266.1"/>
    <property type="molecule type" value="Genomic_DNA"/>
</dbReference>
<evidence type="ECO:0000313" key="11">
    <source>
        <dbReference type="Proteomes" id="UP000217428"/>
    </source>
</evidence>
<evidence type="ECO:0000256" key="2">
    <source>
        <dbReference type="ARBA" id="ARBA00004385"/>
    </source>
</evidence>
<name>A0A220T6C6_9POXV</name>
<dbReference type="Proteomes" id="UP000217428">
    <property type="component" value="Segment"/>
</dbReference>
<protein>
    <submittedName>
        <fullName evidence="10">Crescent membrane/immature virion protein</fullName>
    </submittedName>
</protein>
<keyword evidence="8" id="KW-1035">Host cytoplasm</keyword>
<keyword evidence="11" id="KW-1185">Reference proteome</keyword>
<dbReference type="GO" id="GO:0030430">
    <property type="term" value="C:host cell cytoplasm"/>
    <property type="evidence" value="ECO:0007669"/>
    <property type="project" value="UniProtKB-SubCell"/>
</dbReference>
<proteinExistence type="predicted"/>
<keyword evidence="5" id="KW-0946">Virion</keyword>
<evidence type="ECO:0000256" key="9">
    <source>
        <dbReference type="SAM" id="Phobius"/>
    </source>
</evidence>
<keyword evidence="3" id="KW-0244">Early protein</keyword>
<feature type="transmembrane region" description="Helical" evidence="9">
    <location>
        <begin position="69"/>
        <end position="88"/>
    </location>
</feature>
<keyword evidence="6 9" id="KW-1133">Transmembrane helix</keyword>
<evidence type="ECO:0000256" key="4">
    <source>
        <dbReference type="ARBA" id="ARBA00022692"/>
    </source>
</evidence>
<keyword evidence="7 9" id="KW-0472">Membrane</keyword>
<dbReference type="InterPro" id="IPR008447">
    <property type="entry name" value="Prot_L2"/>
</dbReference>
<organism evidence="10 11">
    <name type="scientific">Eptesipox virus</name>
    <dbReference type="NCBI Taxonomy" id="1329402"/>
    <lineage>
        <taxon>Viruses</taxon>
        <taxon>Varidnaviria</taxon>
        <taxon>Bamfordvirae</taxon>
        <taxon>Nucleocytoviricota</taxon>
        <taxon>Pokkesviricetes</taxon>
        <taxon>Chitovirales</taxon>
        <taxon>Poxviridae</taxon>
        <taxon>Chordopoxvirinae</taxon>
        <taxon>Vespertilionpoxvirus</taxon>
        <taxon>Vespertilionpoxvirus eptesipox</taxon>
    </lineage>
</organism>
<dbReference type="Pfam" id="PF05803">
    <property type="entry name" value="Chordopox_L2"/>
    <property type="match status" value="1"/>
</dbReference>
<evidence type="ECO:0000313" key="10">
    <source>
        <dbReference type="EMBL" id="ASK51266.1"/>
    </source>
</evidence>
<evidence type="ECO:0000256" key="3">
    <source>
        <dbReference type="ARBA" id="ARBA00022518"/>
    </source>
</evidence>
<accession>A0A220T6C6</accession>
<gene>
    <name evidence="10" type="ORF">EPTV-WA-065</name>
</gene>
<evidence type="ECO:0000256" key="8">
    <source>
        <dbReference type="ARBA" id="ARBA00023200"/>
    </source>
</evidence>
<evidence type="ECO:0000256" key="5">
    <source>
        <dbReference type="ARBA" id="ARBA00022844"/>
    </source>
</evidence>
<feature type="transmembrane region" description="Helical" evidence="9">
    <location>
        <begin position="40"/>
        <end position="63"/>
    </location>
</feature>
<evidence type="ECO:0000256" key="1">
    <source>
        <dbReference type="ARBA" id="ARBA00004192"/>
    </source>
</evidence>
<keyword evidence="4 9" id="KW-0812">Transmembrane</keyword>
<comment type="subcellular location">
    <subcellularLocation>
        <location evidence="1">Host cytoplasm</location>
    </subcellularLocation>
    <subcellularLocation>
        <location evidence="2">Virion membrane</location>
        <topology evidence="2">Multi-pass membrane protein</topology>
    </subcellularLocation>
</comment>